<dbReference type="InterPro" id="IPR006139">
    <property type="entry name" value="D-isomer_2_OHA_DH_cat_dom"/>
</dbReference>
<evidence type="ECO:0000256" key="2">
    <source>
        <dbReference type="ARBA" id="ARBA00023002"/>
    </source>
</evidence>
<evidence type="ECO:0000256" key="4">
    <source>
        <dbReference type="RuleBase" id="RU003719"/>
    </source>
</evidence>
<comment type="similarity">
    <text evidence="1 4">Belongs to the D-isomer specific 2-hydroxyacid dehydrogenase family.</text>
</comment>
<dbReference type="InterPro" id="IPR029753">
    <property type="entry name" value="D-isomer_DH_CS"/>
</dbReference>
<feature type="domain" description="D-isomer specific 2-hydroxyacid dehydrogenase catalytic" evidence="5">
    <location>
        <begin position="32"/>
        <end position="320"/>
    </location>
</feature>
<comment type="caution">
    <text evidence="7">The sequence shown here is derived from an EMBL/GenBank/DDBJ whole genome shotgun (WGS) entry which is preliminary data.</text>
</comment>
<gene>
    <name evidence="7" type="ORF">JYA62_11600</name>
</gene>
<dbReference type="InterPro" id="IPR036291">
    <property type="entry name" value="NAD(P)-bd_dom_sf"/>
</dbReference>
<organism evidence="7 8">
    <name type="scientific">Vibrio neptunius</name>
    <dbReference type="NCBI Taxonomy" id="170651"/>
    <lineage>
        <taxon>Bacteria</taxon>
        <taxon>Pseudomonadati</taxon>
        <taxon>Pseudomonadota</taxon>
        <taxon>Gammaproteobacteria</taxon>
        <taxon>Vibrionales</taxon>
        <taxon>Vibrionaceae</taxon>
        <taxon>Vibrio</taxon>
    </lineage>
</organism>
<dbReference type="PANTHER" id="PTHR43761:SF1">
    <property type="entry name" value="D-ISOMER SPECIFIC 2-HYDROXYACID DEHYDROGENASE CATALYTIC DOMAIN-CONTAINING PROTEIN-RELATED"/>
    <property type="match status" value="1"/>
</dbReference>
<evidence type="ECO:0000313" key="7">
    <source>
        <dbReference type="EMBL" id="MBN3578304.1"/>
    </source>
</evidence>
<dbReference type="SUPFAM" id="SSF51735">
    <property type="entry name" value="NAD(P)-binding Rossmann-fold domains"/>
    <property type="match status" value="1"/>
</dbReference>
<dbReference type="PANTHER" id="PTHR43761">
    <property type="entry name" value="D-ISOMER SPECIFIC 2-HYDROXYACID DEHYDROGENASE FAMILY PROTEIN (AFU_ORTHOLOGUE AFUA_1G13630)"/>
    <property type="match status" value="1"/>
</dbReference>
<evidence type="ECO:0000259" key="5">
    <source>
        <dbReference type="Pfam" id="PF00389"/>
    </source>
</evidence>
<evidence type="ECO:0000259" key="6">
    <source>
        <dbReference type="Pfam" id="PF02826"/>
    </source>
</evidence>
<dbReference type="RefSeq" id="WP_206370031.1">
    <property type="nucleotide sequence ID" value="NZ_CAWPTM010000040.1"/>
</dbReference>
<dbReference type="Pfam" id="PF02826">
    <property type="entry name" value="2-Hacid_dh_C"/>
    <property type="match status" value="1"/>
</dbReference>
<dbReference type="InterPro" id="IPR006140">
    <property type="entry name" value="D-isomer_DH_NAD-bd"/>
</dbReference>
<dbReference type="Gene3D" id="3.40.50.720">
    <property type="entry name" value="NAD(P)-binding Rossmann-like Domain"/>
    <property type="match status" value="2"/>
</dbReference>
<name>A0ABS3A386_9VIBR</name>
<dbReference type="Pfam" id="PF00389">
    <property type="entry name" value="2-Hacid_dh"/>
    <property type="match status" value="1"/>
</dbReference>
<evidence type="ECO:0000256" key="1">
    <source>
        <dbReference type="ARBA" id="ARBA00005854"/>
    </source>
</evidence>
<keyword evidence="2 4" id="KW-0560">Oxidoreductase</keyword>
<feature type="domain" description="D-isomer specific 2-hydroxyacid dehydrogenase NAD-binding" evidence="6">
    <location>
        <begin position="109"/>
        <end position="289"/>
    </location>
</feature>
<dbReference type="CDD" id="cd12162">
    <property type="entry name" value="2-Hacid_dh_4"/>
    <property type="match status" value="1"/>
</dbReference>
<keyword evidence="8" id="KW-1185">Reference proteome</keyword>
<proteinExistence type="inferred from homology"/>
<keyword evidence="3" id="KW-0520">NAD</keyword>
<evidence type="ECO:0000313" key="8">
    <source>
        <dbReference type="Proteomes" id="UP000779070"/>
    </source>
</evidence>
<dbReference type="EMBL" id="JAFHLB010000013">
    <property type="protein sequence ID" value="MBN3578304.1"/>
    <property type="molecule type" value="Genomic_DNA"/>
</dbReference>
<protein>
    <submittedName>
        <fullName evidence="7">D-2-hydroxyacid dehydrogenase</fullName>
    </submittedName>
</protein>
<dbReference type="Proteomes" id="UP000779070">
    <property type="component" value="Unassembled WGS sequence"/>
</dbReference>
<evidence type="ECO:0000256" key="3">
    <source>
        <dbReference type="ARBA" id="ARBA00023027"/>
    </source>
</evidence>
<dbReference type="SUPFAM" id="SSF52283">
    <property type="entry name" value="Formate/glycerate dehydrogenase catalytic domain-like"/>
    <property type="match status" value="1"/>
</dbReference>
<sequence>MSLPNVVFLDRATIPTHIELPHLPFDHQWIEYDFTSPELVVERLKNAEIVITNKVVLDAAVLRQLPELKLIAVSATGFNNIDIDYCREQSIAVTNVQGYATQSVPEHVVGMIFALKRNLIGYHNDIANGEWQRNKQFCFFTHPIGDVAGSTLGVVGSGALGQATAALARAVGMQVIYAEHKGANRCRNGYLPFEQVLMMADVLTLHCPLNERTHHLIGHQELTQMKPHSVLINTGRGGLVDEMALLEALKRGTIAGAGVDVFSQEPADDSNPLLANMNLPNLLLTPHVAWGSDSSIQNLANILMDNINAFHQGREQNRVV</sequence>
<accession>A0ABS3A386</accession>
<dbReference type="PROSITE" id="PS00670">
    <property type="entry name" value="D_2_HYDROXYACID_DH_2"/>
    <property type="match status" value="1"/>
</dbReference>
<dbReference type="InterPro" id="IPR050418">
    <property type="entry name" value="D-iso_2-hydroxyacid_DH_PdxB"/>
</dbReference>
<reference evidence="7 8" key="1">
    <citation type="submission" date="2021-02" db="EMBL/GenBank/DDBJ databases">
        <title>Draft Genome Sequences of 5 Vibrio neptunius Strains Isolated From of Bivalve Hatcheries.</title>
        <authorList>
            <person name="Galvis F."/>
            <person name="Barja J.L."/>
            <person name="Lemos M.L."/>
            <person name="Balado M."/>
        </authorList>
    </citation>
    <scope>NUCLEOTIDE SEQUENCE [LARGE SCALE GENOMIC DNA]</scope>
    <source>
        <strain evidence="7 8">PP-145.98</strain>
    </source>
</reference>